<dbReference type="InterPro" id="IPR009839">
    <property type="entry name" value="SseB_N"/>
</dbReference>
<organism evidence="3 4">
    <name type="scientific">Streptomyces iconiensis</name>
    <dbReference type="NCBI Taxonomy" id="1384038"/>
    <lineage>
        <taxon>Bacteria</taxon>
        <taxon>Bacillati</taxon>
        <taxon>Actinomycetota</taxon>
        <taxon>Actinomycetes</taxon>
        <taxon>Kitasatosporales</taxon>
        <taxon>Streptomycetaceae</taxon>
        <taxon>Streptomyces</taxon>
    </lineage>
</organism>
<evidence type="ECO:0000256" key="1">
    <source>
        <dbReference type="SAM" id="MobiDB-lite"/>
    </source>
</evidence>
<proteinExistence type="predicted"/>
<evidence type="ECO:0000313" key="3">
    <source>
        <dbReference type="EMBL" id="MDJ1136638.1"/>
    </source>
</evidence>
<dbReference type="Pfam" id="PF07179">
    <property type="entry name" value="SseB"/>
    <property type="match status" value="1"/>
</dbReference>
<feature type="domain" description="SseB protein N-terminal" evidence="2">
    <location>
        <begin position="26"/>
        <end position="105"/>
    </location>
</feature>
<comment type="caution">
    <text evidence="3">The sequence shown here is derived from an EMBL/GenBank/DDBJ whole genome shotgun (WGS) entry which is preliminary data.</text>
</comment>
<gene>
    <name evidence="3" type="ORF">NMN56_032770</name>
</gene>
<reference evidence="3 4" key="1">
    <citation type="submission" date="2023-05" db="EMBL/GenBank/DDBJ databases">
        <title>Streptantibioticus silvisoli sp. nov., acidotolerant actinomycetes 1 from pine litter.</title>
        <authorList>
            <person name="Swiecimska M."/>
            <person name="Golinska P."/>
            <person name="Sangal V."/>
            <person name="Wachnowicz B."/>
            <person name="Goodfellow M."/>
        </authorList>
    </citation>
    <scope>NUCLEOTIDE SEQUENCE [LARGE SCALE GENOMIC DNA]</scope>
    <source>
        <strain evidence="3 4">DSM 42109</strain>
    </source>
</reference>
<keyword evidence="4" id="KW-1185">Reference proteome</keyword>
<dbReference type="RefSeq" id="WP_274043897.1">
    <property type="nucleotide sequence ID" value="NZ_JANCPR020000043.1"/>
</dbReference>
<sequence>MSLRDLVRDETAARMSPAERLAASRSVRLYFQQPESPGFLVSETEEGPVVPVFTSFAGLALFAGECAWASTTVADLVELLPEGVRALVDPLGPRAFLLDAEALRAAGGAEDGAGADGGADARGGADTSVGSE</sequence>
<accession>A0ABT7A5L0</accession>
<protein>
    <submittedName>
        <fullName evidence="3">SseB family protein</fullName>
    </submittedName>
</protein>
<evidence type="ECO:0000313" key="4">
    <source>
        <dbReference type="Proteomes" id="UP001214441"/>
    </source>
</evidence>
<name>A0ABT7A5L0_9ACTN</name>
<feature type="compositionally biased region" description="Gly residues" evidence="1">
    <location>
        <begin position="109"/>
        <end position="121"/>
    </location>
</feature>
<evidence type="ECO:0000259" key="2">
    <source>
        <dbReference type="Pfam" id="PF07179"/>
    </source>
</evidence>
<dbReference type="Proteomes" id="UP001214441">
    <property type="component" value="Unassembled WGS sequence"/>
</dbReference>
<feature type="region of interest" description="Disordered" evidence="1">
    <location>
        <begin position="108"/>
        <end position="132"/>
    </location>
</feature>
<dbReference type="EMBL" id="JANCPR020000043">
    <property type="protein sequence ID" value="MDJ1136638.1"/>
    <property type="molecule type" value="Genomic_DNA"/>
</dbReference>